<dbReference type="EMBL" id="NMUH01009403">
    <property type="protein sequence ID" value="MQM20022.1"/>
    <property type="molecule type" value="Genomic_DNA"/>
</dbReference>
<sequence length="96" mass="10586">MELLQRFYSGFRLQMARAAQEPHEDDARSVGFSSSYPTDSLTVDRAGCIPSSTRAPAFVYFGDFATPPCTFFITSALWPIGLLCSDPYRPPLGKAD</sequence>
<dbReference type="AlphaFoldDB" id="A0A843XLE0"/>
<evidence type="ECO:0000313" key="2">
    <source>
        <dbReference type="Proteomes" id="UP000652761"/>
    </source>
</evidence>
<organism evidence="1 2">
    <name type="scientific">Colocasia esculenta</name>
    <name type="common">Wild taro</name>
    <name type="synonym">Arum esculentum</name>
    <dbReference type="NCBI Taxonomy" id="4460"/>
    <lineage>
        <taxon>Eukaryota</taxon>
        <taxon>Viridiplantae</taxon>
        <taxon>Streptophyta</taxon>
        <taxon>Embryophyta</taxon>
        <taxon>Tracheophyta</taxon>
        <taxon>Spermatophyta</taxon>
        <taxon>Magnoliopsida</taxon>
        <taxon>Liliopsida</taxon>
        <taxon>Araceae</taxon>
        <taxon>Aroideae</taxon>
        <taxon>Colocasieae</taxon>
        <taxon>Colocasia</taxon>
    </lineage>
</organism>
<dbReference type="Proteomes" id="UP000652761">
    <property type="component" value="Unassembled WGS sequence"/>
</dbReference>
<evidence type="ECO:0000313" key="1">
    <source>
        <dbReference type="EMBL" id="MQM20022.1"/>
    </source>
</evidence>
<protein>
    <submittedName>
        <fullName evidence="1">Uncharacterized protein</fullName>
    </submittedName>
</protein>
<accession>A0A843XLE0</accession>
<name>A0A843XLE0_COLES</name>
<gene>
    <name evidence="1" type="ORF">Taro_053036</name>
</gene>
<keyword evidence="2" id="KW-1185">Reference proteome</keyword>
<comment type="caution">
    <text evidence="1">The sequence shown here is derived from an EMBL/GenBank/DDBJ whole genome shotgun (WGS) entry which is preliminary data.</text>
</comment>
<reference evidence="1" key="1">
    <citation type="submission" date="2017-07" db="EMBL/GenBank/DDBJ databases">
        <title>Taro Niue Genome Assembly and Annotation.</title>
        <authorList>
            <person name="Atibalentja N."/>
            <person name="Keating K."/>
            <person name="Fields C.J."/>
        </authorList>
    </citation>
    <scope>NUCLEOTIDE SEQUENCE</scope>
    <source>
        <strain evidence="1">Niue_2</strain>
        <tissue evidence="1">Leaf</tissue>
    </source>
</reference>
<proteinExistence type="predicted"/>